<evidence type="ECO:0008006" key="4">
    <source>
        <dbReference type="Google" id="ProtNLM"/>
    </source>
</evidence>
<evidence type="ECO:0000313" key="3">
    <source>
        <dbReference type="Proteomes" id="UP000813427"/>
    </source>
</evidence>
<dbReference type="Gene3D" id="3.80.10.10">
    <property type="entry name" value="Ribonuclease Inhibitor"/>
    <property type="match status" value="1"/>
</dbReference>
<feature type="compositionally biased region" description="Basic and acidic residues" evidence="1">
    <location>
        <begin position="515"/>
        <end position="525"/>
    </location>
</feature>
<gene>
    <name evidence="2" type="ORF">BKA59DRAFT_172073</name>
</gene>
<dbReference type="AlphaFoldDB" id="A0A8K0RWZ7"/>
<dbReference type="Proteomes" id="UP000813427">
    <property type="component" value="Unassembled WGS sequence"/>
</dbReference>
<reference evidence="2" key="1">
    <citation type="journal article" date="2021" name="Nat. Commun.">
        <title>Genetic determinants of endophytism in the Arabidopsis root mycobiome.</title>
        <authorList>
            <person name="Mesny F."/>
            <person name="Miyauchi S."/>
            <person name="Thiergart T."/>
            <person name="Pickel B."/>
            <person name="Atanasova L."/>
            <person name="Karlsson M."/>
            <person name="Huettel B."/>
            <person name="Barry K.W."/>
            <person name="Haridas S."/>
            <person name="Chen C."/>
            <person name="Bauer D."/>
            <person name="Andreopoulos W."/>
            <person name="Pangilinan J."/>
            <person name="LaButti K."/>
            <person name="Riley R."/>
            <person name="Lipzen A."/>
            <person name="Clum A."/>
            <person name="Drula E."/>
            <person name="Henrissat B."/>
            <person name="Kohler A."/>
            <person name="Grigoriev I.V."/>
            <person name="Martin F.M."/>
            <person name="Hacquard S."/>
        </authorList>
    </citation>
    <scope>NUCLEOTIDE SEQUENCE</scope>
    <source>
        <strain evidence="2">MPI-SDFR-AT-0068</strain>
    </source>
</reference>
<comment type="caution">
    <text evidence="2">The sequence shown here is derived from an EMBL/GenBank/DDBJ whole genome shotgun (WGS) entry which is preliminary data.</text>
</comment>
<sequence>MSSPTQTESELDWLSSVMCPPLYEQLTREVTSELAQLARLSTTVASKKPGDQHAQRRAQAATAFVKNIGDYTPDNGEEEAVSVHSTDEISSPSPVLPLELYQLIINYVASFDYKLRQNTLVALSSTCRLFMGLAEEHIYEHPRDLDNIRQQWLFLYSLRMEPTRATLVKSLRLLWLCDGANSKLLIDIVASCHNSRALLIQRGDDLQDSCKISHNDMLTMGTLIRACPELTSFYYSTMVDWAPEGNRYTDTVDVTEDGVVNPLSDDAHLKQAMRQLSKLTLCGQAEWAVNGLFPHLASSLTSLRLSQDVSLGNWENPLTQLSQQCPFLEEIEIRQTLDTTTDLEEACKAWGKTLKSLKVSSVAETSSWVARIMPSMVSLEELFLGYGCFVQTEDIGAIALSKSPLEKIGLGDMQYSDEHIASDALNAVLVAMIEAHASTLQYLGMTADPSVDIAVLRACRNAKGLRSLGIWVHGTPEPTDVDVLLDACVDLDDVPRWFWRYSSRVDEWEARKSAREIAEEEELKRGPPTNGLGS</sequence>
<name>A0A8K0RWZ7_9HYPO</name>
<accession>A0A8K0RWZ7</accession>
<feature type="region of interest" description="Disordered" evidence="1">
    <location>
        <begin position="515"/>
        <end position="534"/>
    </location>
</feature>
<keyword evidence="3" id="KW-1185">Reference proteome</keyword>
<dbReference type="SUPFAM" id="SSF52047">
    <property type="entry name" value="RNI-like"/>
    <property type="match status" value="1"/>
</dbReference>
<proteinExistence type="predicted"/>
<dbReference type="InterPro" id="IPR032675">
    <property type="entry name" value="LRR_dom_sf"/>
</dbReference>
<evidence type="ECO:0000256" key="1">
    <source>
        <dbReference type="SAM" id="MobiDB-lite"/>
    </source>
</evidence>
<organism evidence="2 3">
    <name type="scientific">Fusarium tricinctum</name>
    <dbReference type="NCBI Taxonomy" id="61284"/>
    <lineage>
        <taxon>Eukaryota</taxon>
        <taxon>Fungi</taxon>
        <taxon>Dikarya</taxon>
        <taxon>Ascomycota</taxon>
        <taxon>Pezizomycotina</taxon>
        <taxon>Sordariomycetes</taxon>
        <taxon>Hypocreomycetidae</taxon>
        <taxon>Hypocreales</taxon>
        <taxon>Nectriaceae</taxon>
        <taxon>Fusarium</taxon>
        <taxon>Fusarium tricinctum species complex</taxon>
    </lineage>
</organism>
<protein>
    <recommendedName>
        <fullName evidence="4">F-box domain-containing protein</fullName>
    </recommendedName>
</protein>
<dbReference type="OrthoDB" id="5089581at2759"/>
<dbReference type="EMBL" id="JAGPXF010000004">
    <property type="protein sequence ID" value="KAH7245473.1"/>
    <property type="molecule type" value="Genomic_DNA"/>
</dbReference>
<evidence type="ECO:0000313" key="2">
    <source>
        <dbReference type="EMBL" id="KAH7245473.1"/>
    </source>
</evidence>